<accession>A0A841Q2P3</accession>
<evidence type="ECO:0000259" key="1">
    <source>
        <dbReference type="Pfam" id="PF21631"/>
    </source>
</evidence>
<dbReference type="InterPro" id="IPR045865">
    <property type="entry name" value="ACT-like_dom_sf"/>
</dbReference>
<dbReference type="EMBL" id="JACHHJ010000004">
    <property type="protein sequence ID" value="MBB6451008.1"/>
    <property type="molecule type" value="Genomic_DNA"/>
</dbReference>
<dbReference type="AlphaFoldDB" id="A0A841Q2P3"/>
<name>A0A841Q2P3_9BACL</name>
<dbReference type="Proteomes" id="UP000568839">
    <property type="component" value="Unassembled WGS sequence"/>
</dbReference>
<dbReference type="RefSeq" id="WP_246407470.1">
    <property type="nucleotide sequence ID" value="NZ_JACHHJ010000004.1"/>
</dbReference>
<dbReference type="Gene3D" id="3.30.2130.10">
    <property type="entry name" value="VC0802-like"/>
    <property type="match status" value="1"/>
</dbReference>
<evidence type="ECO:0000313" key="2">
    <source>
        <dbReference type="EMBL" id="MBB6451008.1"/>
    </source>
</evidence>
<reference evidence="2 3" key="1">
    <citation type="submission" date="2020-08" db="EMBL/GenBank/DDBJ databases">
        <title>Genomic Encyclopedia of Type Strains, Phase IV (KMG-IV): sequencing the most valuable type-strain genomes for metagenomic binning, comparative biology and taxonomic classification.</title>
        <authorList>
            <person name="Goeker M."/>
        </authorList>
    </citation>
    <scope>NUCLEOTIDE SEQUENCE [LARGE SCALE GENOMIC DNA]</scope>
    <source>
        <strain evidence="2 3">DSM 21769</strain>
    </source>
</reference>
<dbReference type="InterPro" id="IPR049447">
    <property type="entry name" value="A9CJY8-like_N"/>
</dbReference>
<comment type="caution">
    <text evidence="2">The sequence shown here is derived from an EMBL/GenBank/DDBJ whole genome shotgun (WGS) entry which is preliminary data.</text>
</comment>
<dbReference type="Pfam" id="PF21631">
    <property type="entry name" value="A9CJY8-like_N"/>
    <property type="match status" value="1"/>
</dbReference>
<protein>
    <recommendedName>
        <fullName evidence="1">A9CJY8-like N-terminal domain-containing protein</fullName>
    </recommendedName>
</protein>
<keyword evidence="3" id="KW-1185">Reference proteome</keyword>
<gene>
    <name evidence="2" type="ORF">HNR44_002998</name>
</gene>
<sequence>MEVGTEQASERGSEMDLSVLHEKIAILKGSPDKRLPSWIFDNKKFISITYTDEELSVVCPENVIPDNHEMTVEKDWRCIKVDGPLIIL</sequence>
<evidence type="ECO:0000313" key="3">
    <source>
        <dbReference type="Proteomes" id="UP000568839"/>
    </source>
</evidence>
<organism evidence="2 3">
    <name type="scientific">Geomicrobium halophilum</name>
    <dbReference type="NCBI Taxonomy" id="549000"/>
    <lineage>
        <taxon>Bacteria</taxon>
        <taxon>Bacillati</taxon>
        <taxon>Bacillota</taxon>
        <taxon>Bacilli</taxon>
        <taxon>Bacillales</taxon>
        <taxon>Geomicrobium</taxon>
    </lineage>
</organism>
<proteinExistence type="predicted"/>
<feature type="domain" description="A9CJY8-like N-terminal" evidence="1">
    <location>
        <begin position="25"/>
        <end position="66"/>
    </location>
</feature>
<dbReference type="SUPFAM" id="SSF55021">
    <property type="entry name" value="ACT-like"/>
    <property type="match status" value="1"/>
</dbReference>